<evidence type="ECO:0000256" key="3">
    <source>
        <dbReference type="ARBA" id="ARBA00022692"/>
    </source>
</evidence>
<evidence type="ECO:0000313" key="14">
    <source>
        <dbReference type="Proteomes" id="UP001140949"/>
    </source>
</evidence>
<dbReference type="PROSITE" id="PS50011">
    <property type="entry name" value="PROTEIN_KINASE_DOM"/>
    <property type="match status" value="1"/>
</dbReference>
<dbReference type="PROSITE" id="PS00107">
    <property type="entry name" value="PROTEIN_KINASE_ATP"/>
    <property type="match status" value="1"/>
</dbReference>
<dbReference type="AlphaFoldDB" id="A0AAX6DLV2"/>
<evidence type="ECO:0000256" key="6">
    <source>
        <dbReference type="ARBA" id="ARBA00022840"/>
    </source>
</evidence>
<evidence type="ECO:0000256" key="5">
    <source>
        <dbReference type="ARBA" id="ARBA00022741"/>
    </source>
</evidence>
<dbReference type="Proteomes" id="UP001140949">
    <property type="component" value="Unassembled WGS sequence"/>
</dbReference>
<name>A0AAX6DLV2_IRIPA</name>
<keyword evidence="5 9" id="KW-0547">Nucleotide-binding</keyword>
<evidence type="ECO:0000256" key="9">
    <source>
        <dbReference type="PROSITE-ProRule" id="PRU10141"/>
    </source>
</evidence>
<proteinExistence type="predicted"/>
<keyword evidence="13" id="KW-0418">Kinase</keyword>
<keyword evidence="8 10" id="KW-0472">Membrane</keyword>
<dbReference type="Gene3D" id="3.30.200.20">
    <property type="entry name" value="Phosphorylase Kinase, domain 1"/>
    <property type="match status" value="1"/>
</dbReference>
<feature type="transmembrane region" description="Helical" evidence="10">
    <location>
        <begin position="295"/>
        <end position="319"/>
    </location>
</feature>
<sequence>MSLDEFVSILPLLIFLAQAITTTSRADLANDCPPSRCSQSGPEIRLPLSLNSAPGYCRLFSSSLNLSCSDNNTLLLHSPSPSPSPSGGGGGSSNVVDAIDYNRGLIKLSRPWAACPWQTNSTTIDDSDPYFYSYCPLRLIRYSYPDCYPFNDMENIIYTLTNCTSELVSSNIRNESIAGPISCLSGGTGTGYFVYAVDSLHTAVDSLPSYCSAAYRGTAGCTGYRTQNWTFREEMEDFSRTVPWDYDNNDCTLCRGSCTWPKQAGRSCGYNQATNQTFCIPNNHDTATRIQRTHVVLITGLCIAAYVILISLSVAYYIYQKFDKENLTRLKVEKFLAMYQSTNPTRYTYASIKKVTKNFKHKLGQGGYGSVYKGEILDGIPVAVKMLEISRTGDEFINEVVTMGRIHHMNVVRLLGYCPEGPRRALIYEFRINRWIGSFSLGIMIERLQRPHLAWRSCRKLYSVPLEASSTYTRDVISVYFTST</sequence>
<dbReference type="PANTHER" id="PTHR47974:SF9">
    <property type="entry name" value="RECEPTOR-LIKE SERINE_THREONINE-PROTEIN KINASE"/>
    <property type="match status" value="1"/>
</dbReference>
<dbReference type="FunFam" id="3.30.200.20:FF:000178">
    <property type="entry name" value="serine/threonine-protein kinase PBS1-like"/>
    <property type="match status" value="1"/>
</dbReference>
<dbReference type="EMBL" id="JANAVB010043418">
    <property type="protein sequence ID" value="KAJ6792718.1"/>
    <property type="molecule type" value="Genomic_DNA"/>
</dbReference>
<comment type="caution">
    <text evidence="13">The sequence shown here is derived from an EMBL/GenBank/DDBJ whole genome shotgun (WGS) entry which is preliminary data.</text>
</comment>
<feature type="binding site" evidence="9">
    <location>
        <position position="385"/>
    </location>
    <ligand>
        <name>ATP</name>
        <dbReference type="ChEBI" id="CHEBI:30616"/>
    </ligand>
</feature>
<gene>
    <name evidence="13" type="ORF">M6B38_237025</name>
</gene>
<keyword evidence="2" id="KW-0808">Transferase</keyword>
<dbReference type="GO" id="GO:0004672">
    <property type="term" value="F:protein kinase activity"/>
    <property type="evidence" value="ECO:0007669"/>
    <property type="project" value="InterPro"/>
</dbReference>
<protein>
    <submittedName>
        <fullName evidence="13">Rust resistance kinase Lr10-like isoform X1</fullName>
    </submittedName>
</protein>
<organism evidence="13 14">
    <name type="scientific">Iris pallida</name>
    <name type="common">Sweet iris</name>
    <dbReference type="NCBI Taxonomy" id="29817"/>
    <lineage>
        <taxon>Eukaryota</taxon>
        <taxon>Viridiplantae</taxon>
        <taxon>Streptophyta</taxon>
        <taxon>Embryophyta</taxon>
        <taxon>Tracheophyta</taxon>
        <taxon>Spermatophyta</taxon>
        <taxon>Magnoliopsida</taxon>
        <taxon>Liliopsida</taxon>
        <taxon>Asparagales</taxon>
        <taxon>Iridaceae</taxon>
        <taxon>Iridoideae</taxon>
        <taxon>Irideae</taxon>
        <taxon>Iris</taxon>
    </lineage>
</organism>
<feature type="domain" description="Protein kinase" evidence="12">
    <location>
        <begin position="357"/>
        <end position="484"/>
    </location>
</feature>
<dbReference type="InterPro" id="IPR000719">
    <property type="entry name" value="Prot_kinase_dom"/>
</dbReference>
<dbReference type="InterPro" id="IPR001245">
    <property type="entry name" value="Ser-Thr/Tyr_kinase_cat_dom"/>
</dbReference>
<reference evidence="13" key="1">
    <citation type="journal article" date="2023" name="GigaByte">
        <title>Genome assembly of the bearded iris, Iris pallida Lam.</title>
        <authorList>
            <person name="Bruccoleri R.E."/>
            <person name="Oakeley E.J."/>
            <person name="Faust A.M.E."/>
            <person name="Altorfer M."/>
            <person name="Dessus-Babus S."/>
            <person name="Burckhardt D."/>
            <person name="Oertli M."/>
            <person name="Naumann U."/>
            <person name="Petersen F."/>
            <person name="Wong J."/>
        </authorList>
    </citation>
    <scope>NUCLEOTIDE SEQUENCE</scope>
    <source>
        <strain evidence="13">GSM-AAB239-AS_SAM_17_03QT</strain>
    </source>
</reference>
<keyword evidence="3 10" id="KW-0812">Transmembrane</keyword>
<evidence type="ECO:0000259" key="12">
    <source>
        <dbReference type="PROSITE" id="PS50011"/>
    </source>
</evidence>
<evidence type="ECO:0000256" key="11">
    <source>
        <dbReference type="SAM" id="SignalP"/>
    </source>
</evidence>
<dbReference type="InterPro" id="IPR011009">
    <property type="entry name" value="Kinase-like_dom_sf"/>
</dbReference>
<keyword evidence="6 9" id="KW-0067">ATP-binding</keyword>
<dbReference type="InterPro" id="IPR017441">
    <property type="entry name" value="Protein_kinase_ATP_BS"/>
</dbReference>
<dbReference type="Pfam" id="PF07714">
    <property type="entry name" value="PK_Tyr_Ser-Thr"/>
    <property type="match status" value="1"/>
</dbReference>
<evidence type="ECO:0000313" key="13">
    <source>
        <dbReference type="EMBL" id="KAJ6792718.1"/>
    </source>
</evidence>
<evidence type="ECO:0000256" key="2">
    <source>
        <dbReference type="ARBA" id="ARBA00022679"/>
    </source>
</evidence>
<keyword evidence="14" id="KW-1185">Reference proteome</keyword>
<evidence type="ECO:0000256" key="4">
    <source>
        <dbReference type="ARBA" id="ARBA00022729"/>
    </source>
</evidence>
<accession>A0AAX6DLV2</accession>
<comment type="subcellular location">
    <subcellularLocation>
        <location evidence="1">Membrane</location>
        <topology evidence="1">Single-pass membrane protein</topology>
    </subcellularLocation>
</comment>
<evidence type="ECO:0000256" key="10">
    <source>
        <dbReference type="SAM" id="Phobius"/>
    </source>
</evidence>
<feature type="chain" id="PRO_5043410758" evidence="11">
    <location>
        <begin position="20"/>
        <end position="484"/>
    </location>
</feature>
<dbReference type="GO" id="GO:0016020">
    <property type="term" value="C:membrane"/>
    <property type="evidence" value="ECO:0007669"/>
    <property type="project" value="UniProtKB-SubCell"/>
</dbReference>
<keyword evidence="4 11" id="KW-0732">Signal</keyword>
<evidence type="ECO:0000256" key="8">
    <source>
        <dbReference type="ARBA" id="ARBA00023136"/>
    </source>
</evidence>
<dbReference type="GO" id="GO:0005524">
    <property type="term" value="F:ATP binding"/>
    <property type="evidence" value="ECO:0007669"/>
    <property type="project" value="UniProtKB-UniRule"/>
</dbReference>
<evidence type="ECO:0000256" key="7">
    <source>
        <dbReference type="ARBA" id="ARBA00022989"/>
    </source>
</evidence>
<keyword evidence="7 10" id="KW-1133">Transmembrane helix</keyword>
<dbReference type="PANTHER" id="PTHR47974">
    <property type="entry name" value="OS07G0415500 PROTEIN"/>
    <property type="match status" value="1"/>
</dbReference>
<evidence type="ECO:0000256" key="1">
    <source>
        <dbReference type="ARBA" id="ARBA00004167"/>
    </source>
</evidence>
<reference evidence="13" key="2">
    <citation type="submission" date="2023-04" db="EMBL/GenBank/DDBJ databases">
        <authorList>
            <person name="Bruccoleri R.E."/>
            <person name="Oakeley E.J."/>
            <person name="Faust A.-M."/>
            <person name="Dessus-Babus S."/>
            <person name="Altorfer M."/>
            <person name="Burckhardt D."/>
            <person name="Oertli M."/>
            <person name="Naumann U."/>
            <person name="Petersen F."/>
            <person name="Wong J."/>
        </authorList>
    </citation>
    <scope>NUCLEOTIDE SEQUENCE</scope>
    <source>
        <strain evidence="13">GSM-AAB239-AS_SAM_17_03QT</strain>
        <tissue evidence="13">Leaf</tissue>
    </source>
</reference>
<dbReference type="SUPFAM" id="SSF56112">
    <property type="entry name" value="Protein kinase-like (PK-like)"/>
    <property type="match status" value="1"/>
</dbReference>
<feature type="signal peptide" evidence="11">
    <location>
        <begin position="1"/>
        <end position="19"/>
    </location>
</feature>